<evidence type="ECO:0000313" key="2">
    <source>
        <dbReference type="EMBL" id="AFK88831.1"/>
    </source>
</evidence>
<dbReference type="AlphaFoldDB" id="I3VZQ4"/>
<sequence>MIFVFDNIYHIRYILLIYGKYHIKYDFMHIVCLSYLLRGFRHTDPETPGFGSSGIAPVLHTPSTQDVAS</sequence>
<accession>I3VZQ4</accession>
<geneLocation type="plasmid" evidence="2">
    <name>p96A29192-65</name>
</geneLocation>
<feature type="region of interest" description="Disordered" evidence="1">
    <location>
        <begin position="48"/>
        <end position="69"/>
    </location>
</feature>
<evidence type="ECO:0000256" key="1">
    <source>
        <dbReference type="SAM" id="MobiDB-lite"/>
    </source>
</evidence>
<proteinExistence type="predicted"/>
<name>I3VZQ4_9ENTR</name>
<dbReference type="EMBL" id="JQ418521">
    <property type="protein sequence ID" value="AFK88831.1"/>
    <property type="molecule type" value="Genomic_DNA"/>
</dbReference>
<reference evidence="2" key="1">
    <citation type="submission" date="2012-01" db="EMBL/GenBank/DDBJ databases">
        <authorList>
            <person name="Summers A.O."/>
            <person name="Wireman J."/>
        </authorList>
    </citation>
    <scope>NUCLEOTIDE SEQUENCE</scope>
    <source>
        <strain evidence="2">96A-29192</strain>
        <plasmid evidence="2">p96A29192-65</plasmid>
    </source>
</reference>
<protein>
    <submittedName>
        <fullName evidence="2">Uncharacterized protein</fullName>
    </submittedName>
</protein>
<organism evidence="2">
    <name type="scientific">Salmonella sp. 96A-29192</name>
    <dbReference type="NCBI Taxonomy" id="1179814"/>
    <lineage>
        <taxon>Bacteria</taxon>
        <taxon>Pseudomonadati</taxon>
        <taxon>Pseudomonadota</taxon>
        <taxon>Gammaproteobacteria</taxon>
        <taxon>Enterobacterales</taxon>
        <taxon>Enterobacteriaceae</taxon>
        <taxon>Salmonella</taxon>
    </lineage>
</organism>
<keyword evidence="2" id="KW-0614">Plasmid</keyword>